<dbReference type="SUPFAM" id="SSF143847">
    <property type="entry name" value="XisI-like"/>
    <property type="match status" value="1"/>
</dbReference>
<dbReference type="Pfam" id="PF08869">
    <property type="entry name" value="XisI"/>
    <property type="match status" value="1"/>
</dbReference>
<protein>
    <recommendedName>
        <fullName evidence="3">XisI protein</fullName>
    </recommendedName>
</protein>
<dbReference type="Proteomes" id="UP001428290">
    <property type="component" value="Unassembled WGS sequence"/>
</dbReference>
<evidence type="ECO:0000313" key="1">
    <source>
        <dbReference type="EMBL" id="GAA5530619.1"/>
    </source>
</evidence>
<dbReference type="EMBL" id="BAABRU010000021">
    <property type="protein sequence ID" value="GAA5530619.1"/>
    <property type="molecule type" value="Genomic_DNA"/>
</dbReference>
<keyword evidence="2" id="KW-1185">Reference proteome</keyword>
<name>A0ABP9X5G1_9CHLR</name>
<evidence type="ECO:0000313" key="2">
    <source>
        <dbReference type="Proteomes" id="UP001428290"/>
    </source>
</evidence>
<comment type="caution">
    <text evidence="1">The sequence shown here is derived from an EMBL/GenBank/DDBJ whole genome shotgun (WGS) entry which is preliminary data.</text>
</comment>
<dbReference type="Gene3D" id="3.30.310.110">
    <property type="entry name" value="XisI-like"/>
    <property type="match status" value="1"/>
</dbReference>
<gene>
    <name evidence="1" type="ORF">Hgul01_04439</name>
</gene>
<sequence length="117" mass="13322">MDTCTSPCTILELVLTEQTCVPYAYGNYSFQTIFDPYQHRYLVIVIGWNGHHRIHHCLLHLEYRDGIIWIHHDTTAAGITEPLIAAGINAAMIIRTSPPQSMAVPLEQDYMHKDGRC</sequence>
<dbReference type="InterPro" id="IPR035943">
    <property type="entry name" value="XisI-like_sf"/>
</dbReference>
<dbReference type="InterPro" id="IPR014968">
    <property type="entry name" value="XisI"/>
</dbReference>
<accession>A0ABP9X5G1</accession>
<reference evidence="1 2" key="1">
    <citation type="submission" date="2024-02" db="EMBL/GenBank/DDBJ databases">
        <title>Herpetosiphon gulosus NBRC 112829.</title>
        <authorList>
            <person name="Ichikawa N."/>
            <person name="Katano-Makiyama Y."/>
            <person name="Hidaka K."/>
        </authorList>
    </citation>
    <scope>NUCLEOTIDE SEQUENCE [LARGE SCALE GENOMIC DNA]</scope>
    <source>
        <strain evidence="1 2">NBRC 112829</strain>
    </source>
</reference>
<organism evidence="1 2">
    <name type="scientific">Herpetosiphon gulosus</name>
    <dbReference type="NCBI Taxonomy" id="1973496"/>
    <lineage>
        <taxon>Bacteria</taxon>
        <taxon>Bacillati</taxon>
        <taxon>Chloroflexota</taxon>
        <taxon>Chloroflexia</taxon>
        <taxon>Herpetosiphonales</taxon>
        <taxon>Herpetosiphonaceae</taxon>
        <taxon>Herpetosiphon</taxon>
    </lineage>
</organism>
<proteinExistence type="predicted"/>
<evidence type="ECO:0008006" key="3">
    <source>
        <dbReference type="Google" id="ProtNLM"/>
    </source>
</evidence>